<gene>
    <name evidence="1" type="ORF">CBLFYP116_04239</name>
</gene>
<dbReference type="AlphaFoldDB" id="A0A6N2X266"/>
<sequence length="253" mass="28153">MRLYLLFYIKNGDEKALEESSPRARVSISCAPFVCNSCFRKKNLCTIPTKYDYNAHTARESFFGRNYADLPALGLSRSEFVEMDTVLSAKGSLKCILTIYFPGTELSLSHLMNRFTPGAVRLIFEQVQKSLGGAYEFISVFLLILTDPGGIRGSGPPGDGPGRYAEDQHLLLCPMHSNQNGGIENVHTMLRMILPKGTVFEPLTQWDIRKAVNHINSVPRGNLSGETPYRAALKNMAPIYSRPGSLHSSFQMK</sequence>
<dbReference type="RefSeq" id="WP_002576043.1">
    <property type="nucleotide sequence ID" value="NZ_CACRTF010000017.1"/>
</dbReference>
<evidence type="ECO:0000313" key="1">
    <source>
        <dbReference type="EMBL" id="VYT47748.1"/>
    </source>
</evidence>
<organism evidence="1">
    <name type="scientific">Enterocloster bolteae</name>
    <dbReference type="NCBI Taxonomy" id="208479"/>
    <lineage>
        <taxon>Bacteria</taxon>
        <taxon>Bacillati</taxon>
        <taxon>Bacillota</taxon>
        <taxon>Clostridia</taxon>
        <taxon>Lachnospirales</taxon>
        <taxon>Lachnospiraceae</taxon>
        <taxon>Enterocloster</taxon>
    </lineage>
</organism>
<evidence type="ECO:0008006" key="2">
    <source>
        <dbReference type="Google" id="ProtNLM"/>
    </source>
</evidence>
<reference evidence="1" key="1">
    <citation type="submission" date="2019-11" db="EMBL/GenBank/DDBJ databases">
        <authorList>
            <person name="Feng L."/>
        </authorList>
    </citation>
    <scope>NUCLEOTIDE SEQUENCE</scope>
    <source>
        <strain evidence="1">CbolteaeLFYP116</strain>
    </source>
</reference>
<protein>
    <recommendedName>
        <fullName evidence="2">IS30 family transposase</fullName>
    </recommendedName>
</protein>
<dbReference type="SUPFAM" id="SSF53098">
    <property type="entry name" value="Ribonuclease H-like"/>
    <property type="match status" value="1"/>
</dbReference>
<name>A0A6N2X266_9FIRM</name>
<proteinExistence type="predicted"/>
<dbReference type="InterPro" id="IPR012337">
    <property type="entry name" value="RNaseH-like_sf"/>
</dbReference>
<accession>A0A6N2X266</accession>
<dbReference type="EMBL" id="CACRTF010000017">
    <property type="protein sequence ID" value="VYT47748.1"/>
    <property type="molecule type" value="Genomic_DNA"/>
</dbReference>